<dbReference type="AlphaFoldDB" id="D8R5M6"/>
<dbReference type="Gene3D" id="1.25.40.10">
    <property type="entry name" value="Tetratricopeptide repeat domain"/>
    <property type="match status" value="1"/>
</dbReference>
<dbReference type="STRING" id="88036.D8R5M6"/>
<dbReference type="FunFam" id="1.25.40.10:FF:000158">
    <property type="entry name" value="pentatricopeptide repeat-containing protein At2g33680"/>
    <property type="match status" value="1"/>
</dbReference>
<dbReference type="OrthoDB" id="1937829at2759"/>
<name>D8R5M6_SELML</name>
<dbReference type="PANTHER" id="PTHR47926:SF533">
    <property type="entry name" value="DYW DOMAIN-CONTAINING PROTEIN"/>
    <property type="match status" value="1"/>
</dbReference>
<dbReference type="Gramene" id="EFJ32512">
    <property type="protein sequence ID" value="EFJ32512"/>
    <property type="gene ID" value="SELMODRAFT_86032"/>
</dbReference>
<dbReference type="NCBIfam" id="TIGR00756">
    <property type="entry name" value="PPR"/>
    <property type="match status" value="1"/>
</dbReference>
<sequence length="187" mass="20502">MPNPSSVLWTLVAGHAQQGDLDEARRVFHKISRPDAYCWNVMLAAYVNGARGACAIELFREMDLEGVKQEEGSYLHVLTACSHAGMVEDGVKYFVSMAEDYGLRPEKEHFGAMIDLLGRTGRLKEAEDVARDMPSPASEVVWGILLGACKTHDDFERGTRAGERALDSTSSTITSSYVLLSNICSSL</sequence>
<evidence type="ECO:0000256" key="1">
    <source>
        <dbReference type="ARBA" id="ARBA00022737"/>
    </source>
</evidence>
<dbReference type="InterPro" id="IPR011990">
    <property type="entry name" value="TPR-like_helical_dom_sf"/>
</dbReference>
<evidence type="ECO:0000256" key="2">
    <source>
        <dbReference type="PROSITE-ProRule" id="PRU00708"/>
    </source>
</evidence>
<dbReference type="Proteomes" id="UP000001514">
    <property type="component" value="Unassembled WGS sequence"/>
</dbReference>
<keyword evidence="4" id="KW-1185">Reference proteome</keyword>
<dbReference type="EMBL" id="GL377572">
    <property type="protein sequence ID" value="EFJ32512.1"/>
    <property type="molecule type" value="Genomic_DNA"/>
</dbReference>
<dbReference type="GO" id="GO:0009451">
    <property type="term" value="P:RNA modification"/>
    <property type="evidence" value="ECO:0007669"/>
    <property type="project" value="InterPro"/>
</dbReference>
<proteinExistence type="predicted"/>
<dbReference type="InterPro" id="IPR046960">
    <property type="entry name" value="PPR_At4g14850-like_plant"/>
</dbReference>
<keyword evidence="1" id="KW-0677">Repeat</keyword>
<accession>D8R5M6</accession>
<organism evidence="4">
    <name type="scientific">Selaginella moellendorffii</name>
    <name type="common">Spikemoss</name>
    <dbReference type="NCBI Taxonomy" id="88036"/>
    <lineage>
        <taxon>Eukaryota</taxon>
        <taxon>Viridiplantae</taxon>
        <taxon>Streptophyta</taxon>
        <taxon>Embryophyta</taxon>
        <taxon>Tracheophyta</taxon>
        <taxon>Lycopodiopsida</taxon>
        <taxon>Selaginellales</taxon>
        <taxon>Selaginellaceae</taxon>
        <taxon>Selaginella</taxon>
    </lineage>
</organism>
<feature type="repeat" description="PPR" evidence="2">
    <location>
        <begin position="35"/>
        <end position="69"/>
    </location>
</feature>
<dbReference type="PROSITE" id="PS51375">
    <property type="entry name" value="PPR"/>
    <property type="match status" value="1"/>
</dbReference>
<dbReference type="HOGENOM" id="CLU_002706_0_0_1"/>
<dbReference type="GO" id="GO:0048731">
    <property type="term" value="P:system development"/>
    <property type="evidence" value="ECO:0007669"/>
    <property type="project" value="UniProtKB-ARBA"/>
</dbReference>
<dbReference type="Pfam" id="PF01535">
    <property type="entry name" value="PPR"/>
    <property type="match status" value="4"/>
</dbReference>
<reference evidence="3 4" key="1">
    <citation type="journal article" date="2011" name="Science">
        <title>The Selaginella genome identifies genetic changes associated with the evolution of vascular plants.</title>
        <authorList>
            <person name="Banks J.A."/>
            <person name="Nishiyama T."/>
            <person name="Hasebe M."/>
            <person name="Bowman J.L."/>
            <person name="Gribskov M."/>
            <person name="dePamphilis C."/>
            <person name="Albert V.A."/>
            <person name="Aono N."/>
            <person name="Aoyama T."/>
            <person name="Ambrose B.A."/>
            <person name="Ashton N.W."/>
            <person name="Axtell M.J."/>
            <person name="Barker E."/>
            <person name="Barker M.S."/>
            <person name="Bennetzen J.L."/>
            <person name="Bonawitz N.D."/>
            <person name="Chapple C."/>
            <person name="Cheng C."/>
            <person name="Correa L.G."/>
            <person name="Dacre M."/>
            <person name="DeBarry J."/>
            <person name="Dreyer I."/>
            <person name="Elias M."/>
            <person name="Engstrom E.M."/>
            <person name="Estelle M."/>
            <person name="Feng L."/>
            <person name="Finet C."/>
            <person name="Floyd S.K."/>
            <person name="Frommer W.B."/>
            <person name="Fujita T."/>
            <person name="Gramzow L."/>
            <person name="Gutensohn M."/>
            <person name="Harholt J."/>
            <person name="Hattori M."/>
            <person name="Heyl A."/>
            <person name="Hirai T."/>
            <person name="Hiwatashi Y."/>
            <person name="Ishikawa M."/>
            <person name="Iwata M."/>
            <person name="Karol K.G."/>
            <person name="Koehler B."/>
            <person name="Kolukisaoglu U."/>
            <person name="Kubo M."/>
            <person name="Kurata T."/>
            <person name="Lalonde S."/>
            <person name="Li K."/>
            <person name="Li Y."/>
            <person name="Litt A."/>
            <person name="Lyons E."/>
            <person name="Manning G."/>
            <person name="Maruyama T."/>
            <person name="Michael T.P."/>
            <person name="Mikami K."/>
            <person name="Miyazaki S."/>
            <person name="Morinaga S."/>
            <person name="Murata T."/>
            <person name="Mueller-Roeber B."/>
            <person name="Nelson D.R."/>
            <person name="Obara M."/>
            <person name="Oguri Y."/>
            <person name="Olmstead R.G."/>
            <person name="Onodera N."/>
            <person name="Petersen B.L."/>
            <person name="Pils B."/>
            <person name="Prigge M."/>
            <person name="Rensing S.A."/>
            <person name="Riano-Pachon D.M."/>
            <person name="Roberts A.W."/>
            <person name="Sato Y."/>
            <person name="Scheller H.V."/>
            <person name="Schulz B."/>
            <person name="Schulz C."/>
            <person name="Shakirov E.V."/>
            <person name="Shibagaki N."/>
            <person name="Shinohara N."/>
            <person name="Shippen D.E."/>
            <person name="Soerensen I."/>
            <person name="Sotooka R."/>
            <person name="Sugimoto N."/>
            <person name="Sugita M."/>
            <person name="Sumikawa N."/>
            <person name="Tanurdzic M."/>
            <person name="Theissen G."/>
            <person name="Ulvskov P."/>
            <person name="Wakazuki S."/>
            <person name="Weng J.K."/>
            <person name="Willats W.W."/>
            <person name="Wipf D."/>
            <person name="Wolf P.G."/>
            <person name="Yang L."/>
            <person name="Zimmer A.D."/>
            <person name="Zhu Q."/>
            <person name="Mitros T."/>
            <person name="Hellsten U."/>
            <person name="Loque D."/>
            <person name="Otillar R."/>
            <person name="Salamov A."/>
            <person name="Schmutz J."/>
            <person name="Shapiro H."/>
            <person name="Lindquist E."/>
            <person name="Lucas S."/>
            <person name="Rokhsar D."/>
            <person name="Grigoriev I.V."/>
        </authorList>
    </citation>
    <scope>NUCLEOTIDE SEQUENCE [LARGE SCALE GENOMIC DNA]</scope>
</reference>
<protein>
    <recommendedName>
        <fullName evidence="5">Pentacotripeptide-repeat region of PRORP domain-containing protein</fullName>
    </recommendedName>
</protein>
<dbReference type="GO" id="GO:0003723">
    <property type="term" value="F:RNA binding"/>
    <property type="evidence" value="ECO:0007669"/>
    <property type="project" value="InterPro"/>
</dbReference>
<dbReference type="PANTHER" id="PTHR47926">
    <property type="entry name" value="PENTATRICOPEPTIDE REPEAT-CONTAINING PROTEIN"/>
    <property type="match status" value="1"/>
</dbReference>
<evidence type="ECO:0000313" key="4">
    <source>
        <dbReference type="Proteomes" id="UP000001514"/>
    </source>
</evidence>
<dbReference type="InParanoid" id="D8R5M6"/>
<dbReference type="KEGG" id="smo:SELMODRAFT_86032"/>
<evidence type="ECO:0008006" key="5">
    <source>
        <dbReference type="Google" id="ProtNLM"/>
    </source>
</evidence>
<dbReference type="InterPro" id="IPR002885">
    <property type="entry name" value="PPR_rpt"/>
</dbReference>
<dbReference type="eggNOG" id="KOG4197">
    <property type="taxonomic scope" value="Eukaryota"/>
</dbReference>
<evidence type="ECO:0000313" key="3">
    <source>
        <dbReference type="EMBL" id="EFJ32512.1"/>
    </source>
</evidence>
<gene>
    <name evidence="3" type="ORF">SELMODRAFT_86032</name>
</gene>